<comment type="caution">
    <text evidence="1">The sequence shown here is derived from an EMBL/GenBank/DDBJ whole genome shotgun (WGS) entry which is preliminary data.</text>
</comment>
<dbReference type="CDD" id="cd00448">
    <property type="entry name" value="YjgF_YER057c_UK114_family"/>
    <property type="match status" value="1"/>
</dbReference>
<accession>A0A940YMY4</accession>
<dbReference type="AlphaFoldDB" id="A0A940YMY4"/>
<dbReference type="Proteomes" id="UP000678374">
    <property type="component" value="Unassembled WGS sequence"/>
</dbReference>
<reference evidence="1" key="1">
    <citation type="submission" date="2021-04" db="EMBL/GenBank/DDBJ databases">
        <title>The genome sequence of Ideonella sp. 4Y11.</title>
        <authorList>
            <person name="Liu Y."/>
        </authorList>
    </citation>
    <scope>NUCLEOTIDE SEQUENCE</scope>
    <source>
        <strain evidence="1">4Y11</strain>
    </source>
</reference>
<gene>
    <name evidence="1" type="ORF">KAK06_07920</name>
</gene>
<protein>
    <submittedName>
        <fullName evidence="1">RidA family protein</fullName>
    </submittedName>
</protein>
<dbReference type="Gene3D" id="3.30.1330.40">
    <property type="entry name" value="RutC-like"/>
    <property type="match status" value="1"/>
</dbReference>
<dbReference type="EMBL" id="JAGQDE010000005">
    <property type="protein sequence ID" value="MBQ0958883.1"/>
    <property type="molecule type" value="Genomic_DNA"/>
</dbReference>
<dbReference type="InterPro" id="IPR035959">
    <property type="entry name" value="RutC-like_sf"/>
</dbReference>
<keyword evidence="2" id="KW-1185">Reference proteome</keyword>
<name>A0A940YMY4_9BURK</name>
<dbReference type="PANTHER" id="PTHR43857">
    <property type="entry name" value="BLR7761 PROTEIN"/>
    <property type="match status" value="1"/>
</dbReference>
<evidence type="ECO:0000313" key="2">
    <source>
        <dbReference type="Proteomes" id="UP000678374"/>
    </source>
</evidence>
<dbReference type="RefSeq" id="WP_210801398.1">
    <property type="nucleotide sequence ID" value="NZ_JAGQDE010000005.1"/>
</dbReference>
<dbReference type="Pfam" id="PF01042">
    <property type="entry name" value="Ribonuc_L-PSP"/>
    <property type="match status" value="1"/>
</dbReference>
<dbReference type="SUPFAM" id="SSF55298">
    <property type="entry name" value="YjgF-like"/>
    <property type="match status" value="1"/>
</dbReference>
<dbReference type="PANTHER" id="PTHR43857:SF1">
    <property type="entry name" value="YJGH FAMILY PROTEIN"/>
    <property type="match status" value="1"/>
</dbReference>
<sequence length="132" mass="14237">MSKQVLQPAGWAAPKGYANGVAASGRMVFVAGQIGWNSDSVFESDDLVDQVRQALLNVRAVLAEAGAGPQHICRMTWYLTDKRDYLARAADIGRAYREVLGREFGIAMTAVQVAGLIEDRAKVEIEVSAVIA</sequence>
<organism evidence="1 2">
    <name type="scientific">Ideonella aquatica</name>
    <dbReference type="NCBI Taxonomy" id="2824119"/>
    <lineage>
        <taxon>Bacteria</taxon>
        <taxon>Pseudomonadati</taxon>
        <taxon>Pseudomonadota</taxon>
        <taxon>Betaproteobacteria</taxon>
        <taxon>Burkholderiales</taxon>
        <taxon>Sphaerotilaceae</taxon>
        <taxon>Ideonella</taxon>
    </lineage>
</organism>
<proteinExistence type="predicted"/>
<dbReference type="InterPro" id="IPR006175">
    <property type="entry name" value="YjgF/YER057c/UK114"/>
</dbReference>
<evidence type="ECO:0000313" key="1">
    <source>
        <dbReference type="EMBL" id="MBQ0958883.1"/>
    </source>
</evidence>